<gene>
    <name evidence="4" type="ORF">FRY97_07755</name>
</gene>
<accession>A0A5C6RPB9</accession>
<dbReference type="Proteomes" id="UP000321580">
    <property type="component" value="Unassembled WGS sequence"/>
</dbReference>
<evidence type="ECO:0000256" key="3">
    <source>
        <dbReference type="SAM" id="SignalP"/>
    </source>
</evidence>
<keyword evidence="2" id="KW-0378">Hydrolase</keyword>
<protein>
    <submittedName>
        <fullName evidence="4">D-alanyl-D-alanine carboxypeptidase</fullName>
    </submittedName>
</protein>
<dbReference type="Pfam" id="PF02113">
    <property type="entry name" value="Peptidase_S13"/>
    <property type="match status" value="1"/>
</dbReference>
<dbReference type="GO" id="GO:0004185">
    <property type="term" value="F:serine-type carboxypeptidase activity"/>
    <property type="evidence" value="ECO:0007669"/>
    <property type="project" value="InterPro"/>
</dbReference>
<comment type="caution">
    <text evidence="4">The sequence shown here is derived from an EMBL/GenBank/DDBJ whole genome shotgun (WGS) entry which is preliminary data.</text>
</comment>
<dbReference type="PANTHER" id="PTHR30023">
    <property type="entry name" value="D-ALANYL-D-ALANINE CARBOXYPEPTIDASE"/>
    <property type="match status" value="1"/>
</dbReference>
<dbReference type="InterPro" id="IPR012338">
    <property type="entry name" value="Beta-lactam/transpept-like"/>
</dbReference>
<dbReference type="GO" id="GO:0006508">
    <property type="term" value="P:proteolysis"/>
    <property type="evidence" value="ECO:0007669"/>
    <property type="project" value="InterPro"/>
</dbReference>
<sequence>MKPILTGLFLLACSFLSAQPETEAGHLEVVQRMLKESEVFSPIFTGFALFDPQREAFLLEQDADKYFTPASNTKIFTLYTALQILGDSLPAFRYAQYKDTTVVWGTGNPLFLNPGMPADTAGLNLLRRSGQHLLLSVHNYHDDRFGPGWAWDDYSYSYQAEKSPFPIYGNLAWFERTKVREGFRAYPPFFQDKLVYNPKLDNRRARVVRQEHQNIFEYNDRALTGFPFQVSAPFRASPALIAALLSDTLGRKVQPTDLSLLPPLPVKTWHQPIPDTLYQRLMKDSDNFIAEQLLLACSEKLYGRQETAAAIRFAQDSLFAAFPDRLQWRDGSGLSRYNLFTPRSVASVLHLIAQQKGMGWVQRIFPAGGQSGTLERDYAGPSGQPYVFAKTGTLSNKHCLSGYLVTDSGRVLIFSFMNNNYTNGTAPVKKAMEQILSYLRRNL</sequence>
<feature type="chain" id="PRO_5023136098" evidence="3">
    <location>
        <begin position="19"/>
        <end position="443"/>
    </location>
</feature>
<feature type="signal peptide" evidence="3">
    <location>
        <begin position="1"/>
        <end position="18"/>
    </location>
</feature>
<dbReference type="InterPro" id="IPR000667">
    <property type="entry name" value="Peptidase_S13"/>
</dbReference>
<dbReference type="GO" id="GO:0000270">
    <property type="term" value="P:peptidoglycan metabolic process"/>
    <property type="evidence" value="ECO:0007669"/>
    <property type="project" value="TreeGrafter"/>
</dbReference>
<proteinExistence type="inferred from homology"/>
<keyword evidence="3" id="KW-0732">Signal</keyword>
<dbReference type="Gene3D" id="3.40.710.10">
    <property type="entry name" value="DD-peptidase/beta-lactamase superfamily"/>
    <property type="match status" value="2"/>
</dbReference>
<organism evidence="4 5">
    <name type="scientific">Phaeodactylibacter luteus</name>
    <dbReference type="NCBI Taxonomy" id="1564516"/>
    <lineage>
        <taxon>Bacteria</taxon>
        <taxon>Pseudomonadati</taxon>
        <taxon>Bacteroidota</taxon>
        <taxon>Saprospiria</taxon>
        <taxon>Saprospirales</taxon>
        <taxon>Haliscomenobacteraceae</taxon>
        <taxon>Phaeodactylibacter</taxon>
    </lineage>
</organism>
<dbReference type="SUPFAM" id="SSF56601">
    <property type="entry name" value="beta-lactamase/transpeptidase-like"/>
    <property type="match status" value="1"/>
</dbReference>
<evidence type="ECO:0000313" key="4">
    <source>
        <dbReference type="EMBL" id="TXB64178.1"/>
    </source>
</evidence>
<keyword evidence="5" id="KW-1185">Reference proteome</keyword>
<dbReference type="PANTHER" id="PTHR30023:SF0">
    <property type="entry name" value="PENICILLIN-SENSITIVE CARBOXYPEPTIDASE A"/>
    <property type="match status" value="1"/>
</dbReference>
<keyword evidence="4" id="KW-0645">Protease</keyword>
<evidence type="ECO:0000313" key="5">
    <source>
        <dbReference type="Proteomes" id="UP000321580"/>
    </source>
</evidence>
<reference evidence="4 5" key="1">
    <citation type="submission" date="2019-08" db="EMBL/GenBank/DDBJ databases">
        <title>Genome of Phaeodactylibacter luteus.</title>
        <authorList>
            <person name="Bowman J.P."/>
        </authorList>
    </citation>
    <scope>NUCLEOTIDE SEQUENCE [LARGE SCALE GENOMIC DNA]</scope>
    <source>
        <strain evidence="4 5">KCTC 42180</strain>
    </source>
</reference>
<evidence type="ECO:0000256" key="1">
    <source>
        <dbReference type="ARBA" id="ARBA00006096"/>
    </source>
</evidence>
<dbReference type="RefSeq" id="WP_147166877.1">
    <property type="nucleotide sequence ID" value="NZ_VOOR01000012.1"/>
</dbReference>
<name>A0A5C6RPB9_9BACT</name>
<dbReference type="EMBL" id="VOOR01000012">
    <property type="protein sequence ID" value="TXB64178.1"/>
    <property type="molecule type" value="Genomic_DNA"/>
</dbReference>
<evidence type="ECO:0000256" key="2">
    <source>
        <dbReference type="ARBA" id="ARBA00022801"/>
    </source>
</evidence>
<comment type="similarity">
    <text evidence="1">Belongs to the peptidase S13 family.</text>
</comment>
<dbReference type="OrthoDB" id="9802627at2"/>
<dbReference type="AlphaFoldDB" id="A0A5C6RPB9"/>
<dbReference type="PRINTS" id="PR00922">
    <property type="entry name" value="DADACBPTASE3"/>
</dbReference>
<keyword evidence="4" id="KW-0121">Carboxypeptidase</keyword>